<feature type="compositionally biased region" description="Basic and acidic residues" evidence="1">
    <location>
        <begin position="1"/>
        <end position="10"/>
    </location>
</feature>
<sequence>MDGSKPEQRQQSEATWAKPTDGSSRPKSGHPWRKTVIPTSEERPRSEGAQNKPKPTKPKAIAHTEQPISNQTGKPPAEASSTNSIHHQSRGPGTNTKGHPKKSARRKIEKRGLDTIEEPDRRSLIRCGPTVKGRREGVLIELAKVETYRELFLDSMGGGAWPFLVGRAIYLG</sequence>
<feature type="compositionally biased region" description="Polar residues" evidence="1">
    <location>
        <begin position="66"/>
        <end position="97"/>
    </location>
</feature>
<dbReference type="Proteomes" id="UP001314170">
    <property type="component" value="Unassembled WGS sequence"/>
</dbReference>
<evidence type="ECO:0000313" key="2">
    <source>
        <dbReference type="EMBL" id="CAK7335365.1"/>
    </source>
</evidence>
<evidence type="ECO:0000256" key="1">
    <source>
        <dbReference type="SAM" id="MobiDB-lite"/>
    </source>
</evidence>
<feature type="region of interest" description="Disordered" evidence="1">
    <location>
        <begin position="1"/>
        <end position="117"/>
    </location>
</feature>
<comment type="caution">
    <text evidence="2">The sequence shown here is derived from an EMBL/GenBank/DDBJ whole genome shotgun (WGS) entry which is preliminary data.</text>
</comment>
<reference evidence="2 3" key="1">
    <citation type="submission" date="2024-01" db="EMBL/GenBank/DDBJ databases">
        <authorList>
            <person name="Waweru B."/>
        </authorList>
    </citation>
    <scope>NUCLEOTIDE SEQUENCE [LARGE SCALE GENOMIC DNA]</scope>
</reference>
<name>A0AAV1RHJ2_9ROSI</name>
<keyword evidence="3" id="KW-1185">Reference proteome</keyword>
<accession>A0AAV1RHJ2</accession>
<gene>
    <name evidence="2" type="ORF">DCAF_LOCUS10357</name>
</gene>
<feature type="compositionally biased region" description="Basic residues" evidence="1">
    <location>
        <begin position="98"/>
        <end position="109"/>
    </location>
</feature>
<evidence type="ECO:0000313" key="3">
    <source>
        <dbReference type="Proteomes" id="UP001314170"/>
    </source>
</evidence>
<organism evidence="2 3">
    <name type="scientific">Dovyalis caffra</name>
    <dbReference type="NCBI Taxonomy" id="77055"/>
    <lineage>
        <taxon>Eukaryota</taxon>
        <taxon>Viridiplantae</taxon>
        <taxon>Streptophyta</taxon>
        <taxon>Embryophyta</taxon>
        <taxon>Tracheophyta</taxon>
        <taxon>Spermatophyta</taxon>
        <taxon>Magnoliopsida</taxon>
        <taxon>eudicotyledons</taxon>
        <taxon>Gunneridae</taxon>
        <taxon>Pentapetalae</taxon>
        <taxon>rosids</taxon>
        <taxon>fabids</taxon>
        <taxon>Malpighiales</taxon>
        <taxon>Salicaceae</taxon>
        <taxon>Flacourtieae</taxon>
        <taxon>Dovyalis</taxon>
    </lineage>
</organism>
<protein>
    <submittedName>
        <fullName evidence="2">Uncharacterized protein</fullName>
    </submittedName>
</protein>
<dbReference type="AlphaFoldDB" id="A0AAV1RHJ2"/>
<dbReference type="EMBL" id="CAWUPB010000983">
    <property type="protein sequence ID" value="CAK7335365.1"/>
    <property type="molecule type" value="Genomic_DNA"/>
</dbReference>
<proteinExistence type="predicted"/>